<dbReference type="Gene3D" id="3.40.50.300">
    <property type="entry name" value="P-loop containing nucleotide triphosphate hydrolases"/>
    <property type="match status" value="1"/>
</dbReference>
<dbReference type="InterPro" id="IPR041685">
    <property type="entry name" value="AAA_GajA/Old/RecF-like"/>
</dbReference>
<dbReference type="InterPro" id="IPR051396">
    <property type="entry name" value="Bact_Antivir_Def_Nuclease"/>
</dbReference>
<dbReference type="Proteomes" id="UP000640531">
    <property type="component" value="Unassembled WGS sequence"/>
</dbReference>
<dbReference type="Pfam" id="PF13175">
    <property type="entry name" value="AAA_15"/>
    <property type="match status" value="1"/>
</dbReference>
<dbReference type="PIRSF" id="PIRSF034888">
    <property type="entry name" value="P-loop_UCP034888"/>
    <property type="match status" value="1"/>
</dbReference>
<dbReference type="SUPFAM" id="SSF52540">
    <property type="entry name" value="P-loop containing nucleoside triphosphate hydrolases"/>
    <property type="match status" value="1"/>
</dbReference>
<name>A0ABR8FMC9_9NOST</name>
<dbReference type="PANTHER" id="PTHR43581">
    <property type="entry name" value="ATP/GTP PHOSPHATASE"/>
    <property type="match status" value="1"/>
</dbReference>
<dbReference type="InterPro" id="IPR014592">
    <property type="entry name" value="P-loop_UCP034888"/>
</dbReference>
<proteinExistence type="predicted"/>
<organism evidence="2 3">
    <name type="scientific">Anabaena lutea FACHB-196</name>
    <dbReference type="NCBI Taxonomy" id="2692881"/>
    <lineage>
        <taxon>Bacteria</taxon>
        <taxon>Bacillati</taxon>
        <taxon>Cyanobacteriota</taxon>
        <taxon>Cyanophyceae</taxon>
        <taxon>Nostocales</taxon>
        <taxon>Nostocaceae</taxon>
        <taxon>Anabaena</taxon>
    </lineage>
</organism>
<protein>
    <submittedName>
        <fullName evidence="2">AAA family ATPase</fullName>
    </submittedName>
</protein>
<reference evidence="2 3" key="1">
    <citation type="journal article" date="2020" name="ISME J.">
        <title>Comparative genomics reveals insights into cyanobacterial evolution and habitat adaptation.</title>
        <authorList>
            <person name="Chen M.Y."/>
            <person name="Teng W.K."/>
            <person name="Zhao L."/>
            <person name="Hu C.X."/>
            <person name="Zhou Y.K."/>
            <person name="Han B.P."/>
            <person name="Song L.R."/>
            <person name="Shu W.S."/>
        </authorList>
    </citation>
    <scope>NUCLEOTIDE SEQUENCE [LARGE SCALE GENOMIC DNA]</scope>
    <source>
        <strain evidence="2 3">FACHB-196</strain>
    </source>
</reference>
<dbReference type="PANTHER" id="PTHR43581:SF2">
    <property type="entry name" value="EXCINUCLEASE ATPASE SUBUNIT"/>
    <property type="match status" value="1"/>
</dbReference>
<gene>
    <name evidence="2" type="ORF">H6G59_18560</name>
</gene>
<feature type="domain" description="Endonuclease GajA/Old nuclease/RecF-like AAA" evidence="1">
    <location>
        <begin position="18"/>
        <end position="384"/>
    </location>
</feature>
<dbReference type="RefSeq" id="WP_190717048.1">
    <property type="nucleotide sequence ID" value="NZ_JACJST010000018.1"/>
</dbReference>
<sequence length="460" mass="51224">MNQSDSNNDKQNKNVKGITKISVSGYKSLYDECSIEVRPLTILAGANSSGKSSIMQPLLLMKQTLEATYDPGALLLNGPNVKFTSATQLFSKISRIKPNNKFTVGIGIENDQIISNVFTTHKKEAIEIVEMIYKGNEQEFSLLPDMLPGDVMNVLPKPYIEIYDAIQDTETLKNRMTWIVNRNRCFLEFSLSTKEKYNIISQNPLFNFLYSSPSEVFGNYIRQIIHVPGLRGNPERNYKITAIGDEFPGTFENYVASVINYWQKGKNNKTIKELCAALETLGLTCKVQARQVNDTQVELRVGRLPRNSDAKDDMVNIADVGFGVSQTLPVLVALLVAEPGQLVYIEQPEIHLHPRAQIAMAEILSNAAKRGVKVVVETHSDKLILAIQSLVAEGNLSPDIVKLHWFTRQENGITNVNSADLDETGAFGDWPEDFGDLSLQLENRYLSAAEARLMQGVHGG</sequence>
<accession>A0ABR8FMC9</accession>
<comment type="caution">
    <text evidence="2">The sequence shown here is derived from an EMBL/GenBank/DDBJ whole genome shotgun (WGS) entry which is preliminary data.</text>
</comment>
<evidence type="ECO:0000313" key="3">
    <source>
        <dbReference type="Proteomes" id="UP000640531"/>
    </source>
</evidence>
<evidence type="ECO:0000313" key="2">
    <source>
        <dbReference type="EMBL" id="MBD2569861.1"/>
    </source>
</evidence>
<dbReference type="InterPro" id="IPR027417">
    <property type="entry name" value="P-loop_NTPase"/>
</dbReference>
<evidence type="ECO:0000259" key="1">
    <source>
        <dbReference type="Pfam" id="PF13175"/>
    </source>
</evidence>
<dbReference type="EMBL" id="JACJST010000018">
    <property type="protein sequence ID" value="MBD2569861.1"/>
    <property type="molecule type" value="Genomic_DNA"/>
</dbReference>
<keyword evidence="3" id="KW-1185">Reference proteome</keyword>